<dbReference type="SUPFAM" id="SSF48726">
    <property type="entry name" value="Immunoglobulin"/>
    <property type="match status" value="6"/>
</dbReference>
<comment type="caution">
    <text evidence="5">The sequence shown here is derived from an EMBL/GenBank/DDBJ whole genome shotgun (WGS) entry which is preliminary data.</text>
</comment>
<dbReference type="PANTHER" id="PTHR44170:SF6">
    <property type="entry name" value="CONTACTIN"/>
    <property type="match status" value="1"/>
</dbReference>
<evidence type="ECO:0000256" key="2">
    <source>
        <dbReference type="ARBA" id="ARBA00023157"/>
    </source>
</evidence>
<keyword evidence="2" id="KW-1015">Disulfide bond</keyword>
<evidence type="ECO:0000259" key="3">
    <source>
        <dbReference type="PROSITE" id="PS50835"/>
    </source>
</evidence>
<evidence type="ECO:0000256" key="1">
    <source>
        <dbReference type="ARBA" id="ARBA00022737"/>
    </source>
</evidence>
<dbReference type="InterPro" id="IPR036179">
    <property type="entry name" value="Ig-like_dom_sf"/>
</dbReference>
<dbReference type="InterPro" id="IPR036116">
    <property type="entry name" value="FN3_sf"/>
</dbReference>
<sequence>MTYGNKTMGFICEINQMDADRIISERRDYNYGSPVYDIKDVEYGPAFTIFPEDIVMIPNAVLVYIDCSAVGNPKPTYRWIKVEGDREIELTYGADQRYTLTNGKLTIQTPKPSDIGQYRCEAMNKFGKIRTKTIQMSFGSLGEFSNVRDAPYNTLAYDGAAVECSRISYNPAVAYSWKRTLDNNVVQSIYTEVTPHIFASLNGKLYFSEIQKVDAGEYYCQVDLFGLSRNAVGAAQPPSRTSYPIEVSVQDQAAKPNWGPSIQNDFIAVFPKPPLRGQDVQMECFAYGSARNYETSWLYSWRREGAPLPKSVKMLDFNRILIIPNAQKHDEGTYTCFVSRNSQQTDSRSVTIVLSAKPYFVIPLKTQHLDSGSTINWRCQASGTPAPRYTWFKNGEMLTPQPDLQINRNILTISNADAKRHSGMYQCRASNDLGEAYSTAEVRVLSFKPTFRKNPLPNGLDAALRGNVTIVCDPEAAPAPEKFWYRNNVKLNLQVGTMMTGPRVRKLPSGNIYITSIQQSDAGIYTCEASNTNGKASSSCRINVRDSAVITVKPKATQTVFVNETAFIACEASYNPALDLLYIWKFNGQAIDVDKDYQYARSPHASGIMIKMAQFWNAGTYECIARTTLNEVSAKGILKIEGPPGEPVGVYGDAASVTSTSIHLFWFPGADHGQAITHYRIEAESDFEHGKWITVAQNIPEIQTKLSADNRDKRHFFVTSLDPGNGYRFRVQAINQLGFGLYSQPSRYYQTLQAPPSEAPSGLSGGGGSVGDLTITWKKLHRRYHGGDGLNYTVYWRLYSGDASGKWEYKAGINWETEKFVEMVGENNFYLEYEVKIQAWNRLGPGVNSSTVLVYSAEGMPIAAPLDVSSSGFNSTALEVTWTEVEDTREKMKGKIGGYQVNYWLRYEEEPVYKRFIRFKGQRSSGIIIGLASDSYYYTEVLLVKNIQEKRSVLLPSCTHKKYMSFHMDTTVSNCFGEE</sequence>
<dbReference type="SMART" id="SM00409">
    <property type="entry name" value="IG"/>
    <property type="match status" value="6"/>
</dbReference>
<feature type="domain" description="Ig-like" evidence="3">
    <location>
        <begin position="260"/>
        <end position="351"/>
    </location>
</feature>
<gene>
    <name evidence="5" type="ORF">KUTeg_015436</name>
</gene>
<protein>
    <recommendedName>
        <fullName evidence="7">Contactin</fullName>
    </recommendedName>
</protein>
<dbReference type="SMART" id="SM00408">
    <property type="entry name" value="IGc2"/>
    <property type="match status" value="4"/>
</dbReference>
<accession>A0ABQ9ETR2</accession>
<dbReference type="EMBL" id="JARBDR010000793">
    <property type="protein sequence ID" value="KAJ8307352.1"/>
    <property type="molecule type" value="Genomic_DNA"/>
</dbReference>
<dbReference type="PROSITE" id="PS50835">
    <property type="entry name" value="IG_LIKE"/>
    <property type="match status" value="6"/>
</dbReference>
<feature type="domain" description="Ig-like" evidence="3">
    <location>
        <begin position="449"/>
        <end position="543"/>
    </location>
</feature>
<keyword evidence="6" id="KW-1185">Reference proteome</keyword>
<dbReference type="InterPro" id="IPR013098">
    <property type="entry name" value="Ig_I-set"/>
</dbReference>
<keyword evidence="1" id="KW-0677">Repeat</keyword>
<reference evidence="5 6" key="1">
    <citation type="submission" date="2022-12" db="EMBL/GenBank/DDBJ databases">
        <title>Chromosome-level genome of Tegillarca granosa.</title>
        <authorList>
            <person name="Kim J."/>
        </authorList>
    </citation>
    <scope>NUCLEOTIDE SEQUENCE [LARGE SCALE GENOMIC DNA]</scope>
    <source>
        <strain evidence="5">Teg-2019</strain>
        <tissue evidence="5">Adductor muscle</tissue>
    </source>
</reference>
<feature type="domain" description="Ig-like" evidence="3">
    <location>
        <begin position="45"/>
        <end position="135"/>
    </location>
</feature>
<dbReference type="SUPFAM" id="SSF49265">
    <property type="entry name" value="Fibronectin type III"/>
    <property type="match status" value="2"/>
</dbReference>
<feature type="domain" description="Fibronectin type-III" evidence="4">
    <location>
        <begin position="643"/>
        <end position="754"/>
    </location>
</feature>
<dbReference type="SMART" id="SM00060">
    <property type="entry name" value="FN3"/>
    <property type="match status" value="3"/>
</dbReference>
<dbReference type="InterPro" id="IPR003599">
    <property type="entry name" value="Ig_sub"/>
</dbReference>
<dbReference type="InterPro" id="IPR007110">
    <property type="entry name" value="Ig-like_dom"/>
</dbReference>
<proteinExistence type="predicted"/>
<dbReference type="InterPro" id="IPR003961">
    <property type="entry name" value="FN3_dom"/>
</dbReference>
<evidence type="ECO:0000259" key="4">
    <source>
        <dbReference type="PROSITE" id="PS50853"/>
    </source>
</evidence>
<dbReference type="Pfam" id="PF07679">
    <property type="entry name" value="I-set"/>
    <property type="match status" value="2"/>
</dbReference>
<dbReference type="Pfam" id="PF13927">
    <property type="entry name" value="Ig_3"/>
    <property type="match status" value="3"/>
</dbReference>
<organism evidence="5 6">
    <name type="scientific">Tegillarca granosa</name>
    <name type="common">Malaysian cockle</name>
    <name type="synonym">Anadara granosa</name>
    <dbReference type="NCBI Taxonomy" id="220873"/>
    <lineage>
        <taxon>Eukaryota</taxon>
        <taxon>Metazoa</taxon>
        <taxon>Spiralia</taxon>
        <taxon>Lophotrochozoa</taxon>
        <taxon>Mollusca</taxon>
        <taxon>Bivalvia</taxon>
        <taxon>Autobranchia</taxon>
        <taxon>Pteriomorphia</taxon>
        <taxon>Arcoida</taxon>
        <taxon>Arcoidea</taxon>
        <taxon>Arcidae</taxon>
        <taxon>Tegillarca</taxon>
    </lineage>
</organism>
<dbReference type="InterPro" id="IPR013783">
    <property type="entry name" value="Ig-like_fold"/>
</dbReference>
<evidence type="ECO:0008006" key="7">
    <source>
        <dbReference type="Google" id="ProtNLM"/>
    </source>
</evidence>
<dbReference type="InterPro" id="IPR003598">
    <property type="entry name" value="Ig_sub2"/>
</dbReference>
<name>A0ABQ9ETR2_TEGGR</name>
<dbReference type="Pfam" id="PF00041">
    <property type="entry name" value="fn3"/>
    <property type="match status" value="1"/>
</dbReference>
<dbReference type="Gene3D" id="2.60.40.10">
    <property type="entry name" value="Immunoglobulins"/>
    <property type="match status" value="9"/>
</dbReference>
<feature type="domain" description="Ig-like" evidence="3">
    <location>
        <begin position="358"/>
        <end position="443"/>
    </location>
</feature>
<feature type="domain" description="Ig-like" evidence="3">
    <location>
        <begin position="145"/>
        <end position="222"/>
    </location>
</feature>
<evidence type="ECO:0000313" key="5">
    <source>
        <dbReference type="EMBL" id="KAJ8307352.1"/>
    </source>
</evidence>
<feature type="domain" description="Ig-like" evidence="3">
    <location>
        <begin position="554"/>
        <end position="633"/>
    </location>
</feature>
<feature type="domain" description="Fibronectin type-III" evidence="4">
    <location>
        <begin position="759"/>
        <end position="859"/>
    </location>
</feature>
<dbReference type="CDD" id="cd00063">
    <property type="entry name" value="FN3"/>
    <property type="match status" value="1"/>
</dbReference>
<dbReference type="PANTHER" id="PTHR44170">
    <property type="entry name" value="PROTEIN SIDEKICK"/>
    <property type="match status" value="1"/>
</dbReference>
<dbReference type="Proteomes" id="UP001217089">
    <property type="component" value="Unassembled WGS sequence"/>
</dbReference>
<evidence type="ECO:0000313" key="6">
    <source>
        <dbReference type="Proteomes" id="UP001217089"/>
    </source>
</evidence>
<dbReference type="PROSITE" id="PS50853">
    <property type="entry name" value="FN3"/>
    <property type="match status" value="2"/>
</dbReference>
<dbReference type="CDD" id="cd00096">
    <property type="entry name" value="Ig"/>
    <property type="match status" value="1"/>
</dbReference>